<dbReference type="RefSeq" id="WP_259454527.1">
    <property type="nucleotide sequence ID" value="NZ_BAAANQ010000001.1"/>
</dbReference>
<comment type="caution">
    <text evidence="4">The sequence shown here is derived from an EMBL/GenBank/DDBJ whole genome shotgun (WGS) entry which is preliminary data.</text>
</comment>
<evidence type="ECO:0000313" key="4">
    <source>
        <dbReference type="EMBL" id="GAA2044343.1"/>
    </source>
</evidence>
<reference evidence="5" key="1">
    <citation type="journal article" date="2019" name="Int. J. Syst. Evol. Microbiol.">
        <title>The Global Catalogue of Microorganisms (GCM) 10K type strain sequencing project: providing services to taxonomists for standard genome sequencing and annotation.</title>
        <authorList>
            <consortium name="The Broad Institute Genomics Platform"/>
            <consortium name="The Broad Institute Genome Sequencing Center for Infectious Disease"/>
            <person name="Wu L."/>
            <person name="Ma J."/>
        </authorList>
    </citation>
    <scope>NUCLEOTIDE SEQUENCE [LARGE SCALE GENOMIC DNA]</scope>
    <source>
        <strain evidence="5">JCM 14549</strain>
    </source>
</reference>
<dbReference type="EMBL" id="BAAANQ010000001">
    <property type="protein sequence ID" value="GAA2044343.1"/>
    <property type="molecule type" value="Genomic_DNA"/>
</dbReference>
<feature type="transmembrane region" description="Helical" evidence="2">
    <location>
        <begin position="77"/>
        <end position="96"/>
    </location>
</feature>
<evidence type="ECO:0000256" key="2">
    <source>
        <dbReference type="SAM" id="Phobius"/>
    </source>
</evidence>
<keyword evidence="5" id="KW-1185">Reference proteome</keyword>
<keyword evidence="2" id="KW-0812">Transmembrane</keyword>
<name>A0ABP5GH14_9ACTN</name>
<dbReference type="Proteomes" id="UP001403094">
    <property type="component" value="Unassembled WGS sequence"/>
</dbReference>
<dbReference type="Pfam" id="PF19803">
    <property type="entry name" value="DUF6286"/>
    <property type="match status" value="1"/>
</dbReference>
<feature type="domain" description="DUF6286" evidence="3">
    <location>
        <begin position="134"/>
        <end position="238"/>
    </location>
</feature>
<keyword evidence="2" id="KW-1133">Transmembrane helix</keyword>
<accession>A0ABP5GH14</accession>
<evidence type="ECO:0000259" key="3">
    <source>
        <dbReference type="Pfam" id="PF19803"/>
    </source>
</evidence>
<sequence length="242" mass="25873">MSEERPLSLAKNPDPDPEPEPGGHPGAGPGPETADRPDTPDTPGMAVSSSAARYEPDAAAGRGRPAGRFWSVRRAPAALVALVVLLCAAVLLYDIASVRAERPVGAWRRRLAEEMSTRTLDDPWVITGAVLAVLAGAWLITLALTPGLRGLLPMRRESPLLRAGIERRAAGVVLHDRALQVPGVRTVRVRVGRRRIRVWAQAHFRDLHEVRADLDAVLETGIAGLGLAGAPALTVQVRRPKG</sequence>
<evidence type="ECO:0000313" key="5">
    <source>
        <dbReference type="Proteomes" id="UP001403094"/>
    </source>
</evidence>
<dbReference type="InterPro" id="IPR046253">
    <property type="entry name" value="DUF6286"/>
</dbReference>
<protein>
    <submittedName>
        <fullName evidence="4">DUF6286 domain-containing protein</fullName>
    </submittedName>
</protein>
<gene>
    <name evidence="4" type="ORF">GCM10009757_09880</name>
</gene>
<feature type="transmembrane region" description="Helical" evidence="2">
    <location>
        <begin position="124"/>
        <end position="148"/>
    </location>
</feature>
<keyword evidence="2" id="KW-0472">Membrane</keyword>
<evidence type="ECO:0000256" key="1">
    <source>
        <dbReference type="SAM" id="MobiDB-lite"/>
    </source>
</evidence>
<organism evidence="4 5">
    <name type="scientific">Streptomyces cheonanensis</name>
    <dbReference type="NCBI Taxonomy" id="312720"/>
    <lineage>
        <taxon>Bacteria</taxon>
        <taxon>Bacillati</taxon>
        <taxon>Actinomycetota</taxon>
        <taxon>Actinomycetes</taxon>
        <taxon>Kitasatosporales</taxon>
        <taxon>Streptomycetaceae</taxon>
        <taxon>Streptomyces</taxon>
    </lineage>
</organism>
<proteinExistence type="predicted"/>
<feature type="region of interest" description="Disordered" evidence="1">
    <location>
        <begin position="1"/>
        <end position="63"/>
    </location>
</feature>